<feature type="compositionally biased region" description="Low complexity" evidence="5">
    <location>
        <begin position="239"/>
        <end position="250"/>
    </location>
</feature>
<dbReference type="EMBL" id="JBBCAQ010000022">
    <property type="protein sequence ID" value="KAK7590084.1"/>
    <property type="molecule type" value="Genomic_DNA"/>
</dbReference>
<dbReference type="GO" id="GO:0008270">
    <property type="term" value="F:zinc ion binding"/>
    <property type="evidence" value="ECO:0007669"/>
    <property type="project" value="UniProtKB-KW"/>
</dbReference>
<feature type="compositionally biased region" description="Basic and acidic residues" evidence="5">
    <location>
        <begin position="449"/>
        <end position="463"/>
    </location>
</feature>
<feature type="compositionally biased region" description="Low complexity" evidence="5">
    <location>
        <begin position="184"/>
        <end position="194"/>
    </location>
</feature>
<dbReference type="Proteomes" id="UP001367676">
    <property type="component" value="Unassembled WGS sequence"/>
</dbReference>
<evidence type="ECO:0000256" key="1">
    <source>
        <dbReference type="ARBA" id="ARBA00022723"/>
    </source>
</evidence>
<feature type="compositionally biased region" description="Acidic residues" evidence="5">
    <location>
        <begin position="405"/>
        <end position="417"/>
    </location>
</feature>
<protein>
    <recommendedName>
        <fullName evidence="6">C3H1-type domain-containing protein</fullName>
    </recommendedName>
</protein>
<feature type="compositionally biased region" description="Basic and acidic residues" evidence="5">
    <location>
        <begin position="81"/>
        <end position="97"/>
    </location>
</feature>
<evidence type="ECO:0000256" key="5">
    <source>
        <dbReference type="SAM" id="MobiDB-lite"/>
    </source>
</evidence>
<feature type="compositionally biased region" description="Acidic residues" evidence="5">
    <location>
        <begin position="129"/>
        <end position="154"/>
    </location>
</feature>
<evidence type="ECO:0000259" key="6">
    <source>
        <dbReference type="PROSITE" id="PS50103"/>
    </source>
</evidence>
<feature type="compositionally biased region" description="Low complexity" evidence="5">
    <location>
        <begin position="888"/>
        <end position="900"/>
    </location>
</feature>
<evidence type="ECO:0000256" key="4">
    <source>
        <dbReference type="PROSITE-ProRule" id="PRU00723"/>
    </source>
</evidence>
<feature type="domain" description="C3H1-type" evidence="6">
    <location>
        <begin position="517"/>
        <end position="544"/>
    </location>
</feature>
<feature type="compositionally biased region" description="Basic and acidic residues" evidence="5">
    <location>
        <begin position="367"/>
        <end position="402"/>
    </location>
</feature>
<feature type="compositionally biased region" description="Basic and acidic residues" evidence="5">
    <location>
        <begin position="1088"/>
        <end position="1100"/>
    </location>
</feature>
<feature type="compositionally biased region" description="Low complexity" evidence="5">
    <location>
        <begin position="763"/>
        <end position="773"/>
    </location>
</feature>
<proteinExistence type="predicted"/>
<accession>A0AAN9TIY4</accession>
<keyword evidence="3 4" id="KW-0862">Zinc</keyword>
<feature type="compositionally biased region" description="Basic and acidic residues" evidence="5">
    <location>
        <begin position="800"/>
        <end position="829"/>
    </location>
</feature>
<feature type="compositionally biased region" description="Low complexity" evidence="5">
    <location>
        <begin position="18"/>
        <end position="38"/>
    </location>
</feature>
<gene>
    <name evidence="7" type="ORF">V9T40_001697</name>
</gene>
<dbReference type="AlphaFoldDB" id="A0AAN9TIY4"/>
<feature type="compositionally biased region" description="Acidic residues" evidence="5">
    <location>
        <begin position="1"/>
        <end position="13"/>
    </location>
</feature>
<feature type="zinc finger region" description="C3H1-type" evidence="4">
    <location>
        <begin position="517"/>
        <end position="544"/>
    </location>
</feature>
<feature type="region of interest" description="Disordered" evidence="5">
    <location>
        <begin position="1"/>
        <end position="518"/>
    </location>
</feature>
<feature type="compositionally biased region" description="Low complexity" evidence="5">
    <location>
        <begin position="997"/>
        <end position="1036"/>
    </location>
</feature>
<dbReference type="InterPro" id="IPR000571">
    <property type="entry name" value="Znf_CCCH"/>
</dbReference>
<dbReference type="InterPro" id="IPR052647">
    <property type="entry name" value="Zinc_finger_CCCH-type"/>
</dbReference>
<dbReference type="Pfam" id="PF18044">
    <property type="entry name" value="zf-CCCH_4"/>
    <property type="match status" value="1"/>
</dbReference>
<keyword evidence="8" id="KW-1185">Reference proteome</keyword>
<feature type="compositionally biased region" description="Basic and acidic residues" evidence="5">
    <location>
        <begin position="113"/>
        <end position="123"/>
    </location>
</feature>
<dbReference type="SMART" id="SM00356">
    <property type="entry name" value="ZnF_C3H1"/>
    <property type="match status" value="1"/>
</dbReference>
<feature type="compositionally biased region" description="Polar residues" evidence="5">
    <location>
        <begin position="342"/>
        <end position="365"/>
    </location>
</feature>
<feature type="compositionally biased region" description="Low complexity" evidence="5">
    <location>
        <begin position="854"/>
        <end position="878"/>
    </location>
</feature>
<feature type="compositionally biased region" description="Basic and acidic residues" evidence="5">
    <location>
        <begin position="476"/>
        <end position="500"/>
    </location>
</feature>
<dbReference type="SUPFAM" id="SSF90229">
    <property type="entry name" value="CCCH zinc finger"/>
    <property type="match status" value="1"/>
</dbReference>
<feature type="region of interest" description="Disordered" evidence="5">
    <location>
        <begin position="647"/>
        <end position="708"/>
    </location>
</feature>
<dbReference type="GO" id="GO:0003723">
    <property type="term" value="F:RNA binding"/>
    <property type="evidence" value="ECO:0007669"/>
    <property type="project" value="TreeGrafter"/>
</dbReference>
<evidence type="ECO:0000256" key="2">
    <source>
        <dbReference type="ARBA" id="ARBA00022771"/>
    </source>
</evidence>
<reference evidence="7 8" key="1">
    <citation type="submission" date="2024-03" db="EMBL/GenBank/DDBJ databases">
        <title>Adaptation during the transition from Ophiocordyceps entomopathogen to insect associate is accompanied by gene loss and intensified selection.</title>
        <authorList>
            <person name="Ward C.M."/>
            <person name="Onetto C.A."/>
            <person name="Borneman A.R."/>
        </authorList>
    </citation>
    <scope>NUCLEOTIDE SEQUENCE [LARGE SCALE GENOMIC DNA]</scope>
    <source>
        <strain evidence="7">AWRI1</strain>
        <tissue evidence="7">Single Adult Female</tissue>
    </source>
</reference>
<feature type="region of interest" description="Disordered" evidence="5">
    <location>
        <begin position="757"/>
        <end position="1059"/>
    </location>
</feature>
<dbReference type="Gene3D" id="4.10.1000.10">
    <property type="entry name" value="Zinc finger, CCCH-type"/>
    <property type="match status" value="1"/>
</dbReference>
<feature type="region of interest" description="Disordered" evidence="5">
    <location>
        <begin position="1077"/>
        <end position="1162"/>
    </location>
</feature>
<organism evidence="7 8">
    <name type="scientific">Parthenolecanium corni</name>
    <dbReference type="NCBI Taxonomy" id="536013"/>
    <lineage>
        <taxon>Eukaryota</taxon>
        <taxon>Metazoa</taxon>
        <taxon>Ecdysozoa</taxon>
        <taxon>Arthropoda</taxon>
        <taxon>Hexapoda</taxon>
        <taxon>Insecta</taxon>
        <taxon>Pterygota</taxon>
        <taxon>Neoptera</taxon>
        <taxon>Paraneoptera</taxon>
        <taxon>Hemiptera</taxon>
        <taxon>Sternorrhyncha</taxon>
        <taxon>Coccoidea</taxon>
        <taxon>Coccidae</taxon>
        <taxon>Parthenolecanium</taxon>
    </lineage>
</organism>
<evidence type="ECO:0000313" key="7">
    <source>
        <dbReference type="EMBL" id="KAK7590084.1"/>
    </source>
</evidence>
<dbReference type="GO" id="GO:0071011">
    <property type="term" value="C:precatalytic spliceosome"/>
    <property type="evidence" value="ECO:0007669"/>
    <property type="project" value="TreeGrafter"/>
</dbReference>
<feature type="compositionally biased region" description="Acidic residues" evidence="5">
    <location>
        <begin position="464"/>
        <end position="475"/>
    </location>
</feature>
<feature type="compositionally biased region" description="Basic and acidic residues" evidence="5">
    <location>
        <begin position="669"/>
        <end position="686"/>
    </location>
</feature>
<dbReference type="PANTHER" id="PTHR46582:SF1">
    <property type="entry name" value="ZINC FINGER CCCH DOMAIN-CONTAINING PROTEIN 18"/>
    <property type="match status" value="1"/>
</dbReference>
<feature type="compositionally biased region" description="Basic and acidic residues" evidence="5">
    <location>
        <begin position="265"/>
        <end position="308"/>
    </location>
</feature>
<name>A0AAN9TIY4_9HEMI</name>
<comment type="caution">
    <text evidence="7">The sequence shown here is derived from an EMBL/GenBank/DDBJ whole genome shotgun (WGS) entry which is preliminary data.</text>
</comment>
<dbReference type="PROSITE" id="PS50103">
    <property type="entry name" value="ZF_C3H1"/>
    <property type="match status" value="1"/>
</dbReference>
<dbReference type="PANTHER" id="PTHR46582">
    <property type="entry name" value="ZINC FINGER CCCH DOMAIN-CONTAINING PROTEIN 18"/>
    <property type="match status" value="1"/>
</dbReference>
<keyword evidence="1 4" id="KW-0479">Metal-binding</keyword>
<keyword evidence="2 4" id="KW-0863">Zinc-finger</keyword>
<feature type="compositionally biased region" description="Basic and acidic residues" evidence="5">
    <location>
        <begin position="425"/>
        <end position="435"/>
    </location>
</feature>
<dbReference type="InterPro" id="IPR041367">
    <property type="entry name" value="Znf-CCCH_4"/>
</dbReference>
<sequence length="1162" mass="127160">MDSDVSVEGDGDSEQSPNRSSTSNQSGGSRSSSASPGRNSDERSSSDDEADEDAGERNGAKSPPAPPPKKRAAVAATRADSSSERESSPETKRHSDGASDDGGNSSPEARNGNVDRLETEPRKQSSPVDDSDGDTTPDVNDAEGGDEDNDDGDSSPDAARRAPISPAKSSSDADDDDDEVTKRSQSPDSSPDNQPVDDDSERERSPRPPNNVAAPHSPMAPVSPENGAWGSSESEMEKSAPNSPEAPASPDVSKPDAGESVVGEEMDHRFNDFDGSRFNDFDSSRHRYEEGSRHQYDELEDHQMEDRQLKKRATNRYPVDSDEGEHFGSVNGDAYPPKSPARRSTSVCSDRSNVGSSLDSVSPTQFEHIESNKMDDEFDDRVPKTVDIGRETDEADENKKGIIDFADDLSDVSDIESNDSFGDAEPAREEEKIEEPVEEPELAPLTEVLEDKHEDAVSLHVETEEQLDFEAEEGECSPKPESKKIVVEEREEMKPEKEQSDLEEGELTDDNDAKTEETERPVCRFFSRGHCTWGTNCRFIHPGVMDKGNYSMFETVRPIVTPGGPPPPNASGPMVYPMFLPHMAHPHLPGERGLPPPGAVRKEDPPAGESAWERGLRQAKEMIRKSSKRKETEVDFEDKKMNLTLNQDEIDKENDYYSRHSGSPVKSPDLAEKWKMEAESKSHRGDPFGSDLPPPVPHGGPDVPPLGFYPPLHHGHGLSRPEYWPHRPYDDYGLRAPLPPYGPDFYSAAAAGRRYMHPNSYYPPRAGGVAGPPAHLPDFYDRKLKHKPYPGSGREVIVQKNDKPYKDESPARYRNRREGSPLVERTRDDEWADPWMRSRSPGSGRRRRRKNTYSSGSSYSSSSESSRSSSRSSLSSRSHPSRSRSKAHSSGSHSSSRSPSQALNRRKPMQFKLSPSSRPPVAPVKKNSKAISPSLAMERRAATERAMLMNPPPPSPKVKPRPHSPSNATTTSPTKPKSGLPDRLLAHSKAALTAAMRSARSSSRSSKSSSASSSSDSSSESSDSSASSSSSSKSSRTPPIRAPKRNVPDERISVSQTVKAKAMDALKLSGQKQQIKLTLKGSGGSNKRIAENSDNRKERQTLAGKKRVAESSDSGSDSDRASPAKKSAKMNPKKGPPSRRDELLKQLKAVEDAIARKRSKNL</sequence>
<dbReference type="InterPro" id="IPR036855">
    <property type="entry name" value="Znf_CCCH_sf"/>
</dbReference>
<feature type="compositionally biased region" description="Basic and acidic residues" evidence="5">
    <location>
        <begin position="1138"/>
        <end position="1155"/>
    </location>
</feature>
<evidence type="ECO:0000256" key="3">
    <source>
        <dbReference type="ARBA" id="ARBA00022833"/>
    </source>
</evidence>
<feature type="compositionally biased region" description="Acidic residues" evidence="5">
    <location>
        <begin position="501"/>
        <end position="510"/>
    </location>
</feature>
<evidence type="ECO:0000313" key="8">
    <source>
        <dbReference type="Proteomes" id="UP001367676"/>
    </source>
</evidence>
<feature type="compositionally biased region" description="Pro residues" evidence="5">
    <location>
        <begin position="692"/>
        <end position="708"/>
    </location>
</feature>